<dbReference type="EMBL" id="JBHSED010000002">
    <property type="protein sequence ID" value="MFC4301937.1"/>
    <property type="molecule type" value="Genomic_DNA"/>
</dbReference>
<dbReference type="PIRSF" id="PIRSF036612">
    <property type="entry name" value="ABC_ATP_LytTR"/>
    <property type="match status" value="1"/>
</dbReference>
<dbReference type="Pfam" id="PF04397">
    <property type="entry name" value="LytTR"/>
    <property type="match status" value="1"/>
</dbReference>
<comment type="caution">
    <text evidence="2">The sequence shown here is derived from an EMBL/GenBank/DDBJ whole genome shotgun (WGS) entry which is preliminary data.</text>
</comment>
<dbReference type="Gene3D" id="2.40.50.1020">
    <property type="entry name" value="LytTr DNA-binding domain"/>
    <property type="match status" value="1"/>
</dbReference>
<dbReference type="Gene3D" id="3.40.50.300">
    <property type="entry name" value="P-loop containing nucleotide triphosphate hydrolases"/>
    <property type="match status" value="1"/>
</dbReference>
<organism evidence="2 3">
    <name type="scientific">Cohnella boryungensis</name>
    <dbReference type="NCBI Taxonomy" id="768479"/>
    <lineage>
        <taxon>Bacteria</taxon>
        <taxon>Bacillati</taxon>
        <taxon>Bacillota</taxon>
        <taxon>Bacilli</taxon>
        <taxon>Bacillales</taxon>
        <taxon>Paenibacillaceae</taxon>
        <taxon>Cohnella</taxon>
    </lineage>
</organism>
<evidence type="ECO:0000313" key="2">
    <source>
        <dbReference type="EMBL" id="MFC4301937.1"/>
    </source>
</evidence>
<name>A0ABV8S4L4_9BACL</name>
<feature type="domain" description="HTH LytTR-type" evidence="1">
    <location>
        <begin position="238"/>
        <end position="344"/>
    </location>
</feature>
<dbReference type="InterPro" id="IPR046947">
    <property type="entry name" value="LytR-like"/>
</dbReference>
<reference evidence="3" key="1">
    <citation type="journal article" date="2019" name="Int. J. Syst. Evol. Microbiol.">
        <title>The Global Catalogue of Microorganisms (GCM) 10K type strain sequencing project: providing services to taxonomists for standard genome sequencing and annotation.</title>
        <authorList>
            <consortium name="The Broad Institute Genomics Platform"/>
            <consortium name="The Broad Institute Genome Sequencing Center for Infectious Disease"/>
            <person name="Wu L."/>
            <person name="Ma J."/>
        </authorList>
    </citation>
    <scope>NUCLEOTIDE SEQUENCE [LARGE SCALE GENOMIC DNA]</scope>
    <source>
        <strain evidence="3">CGMCC 4.1641</strain>
    </source>
</reference>
<accession>A0ABV8S4L4</accession>
<dbReference type="InterPro" id="IPR027417">
    <property type="entry name" value="P-loop_NTPase"/>
</dbReference>
<dbReference type="RefSeq" id="WP_204604033.1">
    <property type="nucleotide sequence ID" value="NZ_JBHSED010000002.1"/>
</dbReference>
<dbReference type="PANTHER" id="PTHR37299">
    <property type="entry name" value="TRANSCRIPTIONAL REGULATOR-RELATED"/>
    <property type="match status" value="1"/>
</dbReference>
<dbReference type="InterPro" id="IPR007492">
    <property type="entry name" value="LytTR_DNA-bd_dom"/>
</dbReference>
<dbReference type="PANTHER" id="PTHR37299:SF1">
    <property type="entry name" value="STAGE 0 SPORULATION PROTEIN A HOMOLOG"/>
    <property type="match status" value="1"/>
</dbReference>
<protein>
    <submittedName>
        <fullName evidence="2">LytTR family transcriptional regulator DNA-binding domain-containing protein</fullName>
    </submittedName>
</protein>
<keyword evidence="2" id="KW-0238">DNA-binding</keyword>
<evidence type="ECO:0000313" key="3">
    <source>
        <dbReference type="Proteomes" id="UP001595755"/>
    </source>
</evidence>
<evidence type="ECO:0000259" key="1">
    <source>
        <dbReference type="PROSITE" id="PS50930"/>
    </source>
</evidence>
<sequence>MVLLKLLQLPIPSHGEREVPIDLEVVAGQCVALQCNDEQGRALVGRITGTVTGSPESVLYRGKPLQLKRDGHLAHIGLCRLDDGDYPRLKVKAYLEFWSRLYGVRRSIGDLLQSAGLLSAMDTAIARLNASERRRLNLVRSVLHDPELILLENPEQGLDLEGCAIVRRMVASWTEQGKAVLVTCSSPESAISLTGDAYRLTDQGMERLATRDESEPIGLPARQDGEAEQVSLSRIAKIPARAEDKVILVDPAEILYVESSDGQSLLHLESETLTCMWTLNDLDQRLEPFHFYRCHRSYIVNLQRVRELIVWTRNSYSLILSDRGKRAVPLSKGRYEELKRIIGI</sequence>
<dbReference type="PROSITE" id="PS50930">
    <property type="entry name" value="HTH_LYTTR"/>
    <property type="match status" value="1"/>
</dbReference>
<dbReference type="Proteomes" id="UP001595755">
    <property type="component" value="Unassembled WGS sequence"/>
</dbReference>
<dbReference type="SUPFAM" id="SSF52540">
    <property type="entry name" value="P-loop containing nucleoside triphosphate hydrolases"/>
    <property type="match status" value="1"/>
</dbReference>
<gene>
    <name evidence="2" type="ORF">ACFO1S_00620</name>
</gene>
<dbReference type="InterPro" id="IPR012046">
    <property type="entry name" value="LytTR_ABC"/>
</dbReference>
<dbReference type="GO" id="GO:0003677">
    <property type="term" value="F:DNA binding"/>
    <property type="evidence" value="ECO:0007669"/>
    <property type="project" value="UniProtKB-KW"/>
</dbReference>
<keyword evidence="3" id="KW-1185">Reference proteome</keyword>
<dbReference type="SMART" id="SM00850">
    <property type="entry name" value="LytTR"/>
    <property type="match status" value="1"/>
</dbReference>
<proteinExistence type="predicted"/>